<reference evidence="3" key="1">
    <citation type="journal article" date="2017" name="Nat. Commun.">
        <title>The asparagus genome sheds light on the origin and evolution of a young Y chromosome.</title>
        <authorList>
            <person name="Harkess A."/>
            <person name="Zhou J."/>
            <person name="Xu C."/>
            <person name="Bowers J.E."/>
            <person name="Van der Hulst R."/>
            <person name="Ayyampalayam S."/>
            <person name="Mercati F."/>
            <person name="Riccardi P."/>
            <person name="McKain M.R."/>
            <person name="Kakrana A."/>
            <person name="Tang H."/>
            <person name="Ray J."/>
            <person name="Groenendijk J."/>
            <person name="Arikit S."/>
            <person name="Mathioni S.M."/>
            <person name="Nakano M."/>
            <person name="Shan H."/>
            <person name="Telgmann-Rauber A."/>
            <person name="Kanno A."/>
            <person name="Yue Z."/>
            <person name="Chen H."/>
            <person name="Li W."/>
            <person name="Chen Y."/>
            <person name="Xu X."/>
            <person name="Zhang Y."/>
            <person name="Luo S."/>
            <person name="Chen H."/>
            <person name="Gao J."/>
            <person name="Mao Z."/>
            <person name="Pires J.C."/>
            <person name="Luo M."/>
            <person name="Kudrna D."/>
            <person name="Wing R.A."/>
            <person name="Meyers B.C."/>
            <person name="Yi K."/>
            <person name="Kong H."/>
            <person name="Lavrijsen P."/>
            <person name="Sunseri F."/>
            <person name="Falavigna A."/>
            <person name="Ye Y."/>
            <person name="Leebens-Mack J.H."/>
            <person name="Chen G."/>
        </authorList>
    </citation>
    <scope>NUCLEOTIDE SEQUENCE [LARGE SCALE GENOMIC DNA]</scope>
    <source>
        <strain evidence="3">cv. DH0086</strain>
    </source>
</reference>
<keyword evidence="3" id="KW-1185">Reference proteome</keyword>
<dbReference type="Proteomes" id="UP000243459">
    <property type="component" value="Chromosome 6"/>
</dbReference>
<accession>A0A5P1EP10</accession>
<proteinExistence type="predicted"/>
<sequence length="124" mass="14172">MGIELEEPKEVKVAEEVPKMKGSKRREESDDTLKEFIQGLPAKRHRTTKKPKFLESPFQTEMPKKKKERKTGVVVVKDDDDKGEKDEEKPLAISNLGGGLSLRLKTKLYADMICLSSTWWKIKG</sequence>
<evidence type="ECO:0000256" key="1">
    <source>
        <dbReference type="SAM" id="MobiDB-lite"/>
    </source>
</evidence>
<dbReference type="Gramene" id="ONK66887">
    <property type="protein sequence ID" value="ONK66887"/>
    <property type="gene ID" value="A4U43_C06F13090"/>
</dbReference>
<feature type="compositionally biased region" description="Basic residues" evidence="1">
    <location>
        <begin position="42"/>
        <end position="51"/>
    </location>
</feature>
<feature type="compositionally biased region" description="Basic and acidic residues" evidence="1">
    <location>
        <begin position="76"/>
        <end position="87"/>
    </location>
</feature>
<name>A0A5P1EP10_ASPOF</name>
<evidence type="ECO:0000313" key="2">
    <source>
        <dbReference type="EMBL" id="ONK66887.1"/>
    </source>
</evidence>
<gene>
    <name evidence="2" type="ORF">A4U43_C06F13090</name>
</gene>
<dbReference type="AlphaFoldDB" id="A0A5P1EP10"/>
<evidence type="ECO:0000313" key="3">
    <source>
        <dbReference type="Proteomes" id="UP000243459"/>
    </source>
</evidence>
<organism evidence="2 3">
    <name type="scientific">Asparagus officinalis</name>
    <name type="common">Garden asparagus</name>
    <dbReference type="NCBI Taxonomy" id="4686"/>
    <lineage>
        <taxon>Eukaryota</taxon>
        <taxon>Viridiplantae</taxon>
        <taxon>Streptophyta</taxon>
        <taxon>Embryophyta</taxon>
        <taxon>Tracheophyta</taxon>
        <taxon>Spermatophyta</taxon>
        <taxon>Magnoliopsida</taxon>
        <taxon>Liliopsida</taxon>
        <taxon>Asparagales</taxon>
        <taxon>Asparagaceae</taxon>
        <taxon>Asparagoideae</taxon>
        <taxon>Asparagus</taxon>
    </lineage>
</organism>
<dbReference type="EMBL" id="CM007386">
    <property type="protein sequence ID" value="ONK66887.1"/>
    <property type="molecule type" value="Genomic_DNA"/>
</dbReference>
<feature type="region of interest" description="Disordered" evidence="1">
    <location>
        <begin position="1"/>
        <end position="87"/>
    </location>
</feature>
<feature type="compositionally biased region" description="Basic and acidic residues" evidence="1">
    <location>
        <begin position="1"/>
        <end position="34"/>
    </location>
</feature>
<protein>
    <submittedName>
        <fullName evidence="2">Uncharacterized protein</fullName>
    </submittedName>
</protein>